<sequence length="211" mass="24900">MICSRVLMPVNNTNDYDLLILLRTIEFTIYCKTSDFYHEGEILGKEIASDLSEYDKNTLANKYFVPNEFYLTPNACFDKYNSNNLKWNYNDDETNYYSSKIILNLLKKLHTNLAKEDLNFSFILFQDEGEFAKPFYIYCHNDLAKTEYDRLKDLHADDRFLLFNATNVIEKELPKANKMFLTKSSYSDYLENKLNANVQHAIDIVEHKLKN</sequence>
<dbReference type="Proteomes" id="UP000008812">
    <property type="component" value="Chromosome"/>
</dbReference>
<dbReference type="STRING" id="243272.MARTH_orf678"/>
<dbReference type="EMBL" id="CP001047">
    <property type="protein sequence ID" value="ACF07445.1"/>
    <property type="molecule type" value="Genomic_DNA"/>
</dbReference>
<name>B3PN43_META1</name>
<accession>B3PN43</accession>
<dbReference type="AlphaFoldDB" id="B3PN43"/>
<gene>
    <name evidence="1" type="ordered locus">MARTH_orf678</name>
</gene>
<reference evidence="1 2" key="1">
    <citation type="journal article" date="2008" name="Infect. Immun.">
        <title>Genome of Mycoplasma arthritidis.</title>
        <authorList>
            <person name="Dybvig K."/>
            <person name="Zuhua C."/>
            <person name="Lao P."/>
            <person name="Jordan D.S."/>
            <person name="French C.T."/>
            <person name="Tu A.H."/>
            <person name="Loraine A.E."/>
        </authorList>
    </citation>
    <scope>NUCLEOTIDE SEQUENCE [LARGE SCALE GENOMIC DNA]</scope>
    <source>
        <strain evidence="1 2">158L3-1</strain>
    </source>
</reference>
<organism evidence="1 2">
    <name type="scientific">Metamycoplasma arthritidis (strain 158L3-1)</name>
    <name type="common">Mycoplasma arthritidis</name>
    <dbReference type="NCBI Taxonomy" id="243272"/>
    <lineage>
        <taxon>Bacteria</taxon>
        <taxon>Bacillati</taxon>
        <taxon>Mycoplasmatota</taxon>
        <taxon>Mycoplasmoidales</taxon>
        <taxon>Metamycoplasmataceae</taxon>
        <taxon>Metamycoplasma</taxon>
    </lineage>
</organism>
<keyword evidence="2" id="KW-1185">Reference proteome</keyword>
<dbReference type="KEGG" id="mat:MARTH_orf678"/>
<evidence type="ECO:0000313" key="1">
    <source>
        <dbReference type="EMBL" id="ACF07445.1"/>
    </source>
</evidence>
<dbReference type="HOGENOM" id="CLU_1276459_0_0_14"/>
<evidence type="ECO:0000313" key="2">
    <source>
        <dbReference type="Proteomes" id="UP000008812"/>
    </source>
</evidence>
<protein>
    <submittedName>
        <fullName evidence="1">Uncharacterized protein</fullName>
    </submittedName>
</protein>
<dbReference type="RefSeq" id="WP_012498402.1">
    <property type="nucleotide sequence ID" value="NC_011025.1"/>
</dbReference>
<proteinExistence type="predicted"/>